<organism evidence="3 4">
    <name type="scientific">Postia placenta MAD-698-R-SB12</name>
    <dbReference type="NCBI Taxonomy" id="670580"/>
    <lineage>
        <taxon>Eukaryota</taxon>
        <taxon>Fungi</taxon>
        <taxon>Dikarya</taxon>
        <taxon>Basidiomycota</taxon>
        <taxon>Agaricomycotina</taxon>
        <taxon>Agaricomycetes</taxon>
        <taxon>Polyporales</taxon>
        <taxon>Adustoporiaceae</taxon>
        <taxon>Rhodonia</taxon>
    </lineage>
</organism>
<dbReference type="PANTHER" id="PTHR12790">
    <property type="entry name" value="TRANSCRIPTION INITIATION FACTOR IA RRN3"/>
    <property type="match status" value="1"/>
</dbReference>
<dbReference type="STRING" id="670580.A0A1X6MSN7"/>
<dbReference type="GO" id="GO:0001181">
    <property type="term" value="F:RNA polymerase I general transcription initiation factor activity"/>
    <property type="evidence" value="ECO:0007669"/>
    <property type="project" value="InterPro"/>
</dbReference>
<dbReference type="OrthoDB" id="26970at2759"/>
<feature type="compositionally biased region" description="Low complexity" evidence="2">
    <location>
        <begin position="449"/>
        <end position="463"/>
    </location>
</feature>
<evidence type="ECO:0000313" key="4">
    <source>
        <dbReference type="Proteomes" id="UP000194127"/>
    </source>
</evidence>
<feature type="compositionally biased region" description="Acidic residues" evidence="2">
    <location>
        <begin position="370"/>
        <end position="404"/>
    </location>
</feature>
<evidence type="ECO:0000256" key="2">
    <source>
        <dbReference type="SAM" id="MobiDB-lite"/>
    </source>
</evidence>
<dbReference type="PANTHER" id="PTHR12790:SF0">
    <property type="entry name" value="RNA POLYMERASE I-SPECIFIC TRANSCRIPTION INITIATION FACTOR RRN3-RELATED"/>
    <property type="match status" value="1"/>
</dbReference>
<proteinExistence type="inferred from homology"/>
<dbReference type="Proteomes" id="UP000194127">
    <property type="component" value="Unassembled WGS sequence"/>
</dbReference>
<protein>
    <recommendedName>
        <fullName evidence="5">RNA polymerase I-specific transcription initiation factor RRN3</fullName>
    </recommendedName>
</protein>
<dbReference type="AlphaFoldDB" id="A0A1X6MSN7"/>
<dbReference type="GO" id="GO:0001042">
    <property type="term" value="F:RNA polymerase I core binding"/>
    <property type="evidence" value="ECO:0007669"/>
    <property type="project" value="TreeGrafter"/>
</dbReference>
<sequence length="813" mass="91199">MQAVSWPDWASISIKYSLISISSFHVLNKITDAYVSIFWLLAAYSCASLPGTVGTGPVMEHHSRFSQFNSRQPKVGPIANSSRFMESQTRVVDPLENFKKRPTPSRKPSASTSSLYISRPIATNSRVKQDEQYRKDMHLAFVNNALQQKANGISDAFDELLDQFNLKKPSDGPLPTAQLRLWILALSHVVSRLERCHSSLVEAVINTPWTTMDTVFVKSYISFIGMLISARPEYLFLVLGKISHGFTYQLPSSSSSPLTRRVVYDRLHYLLQHLLSLVPTLPSTLHPLLVRNFPHKRQSQAAQVTYIRNILRITEYCPELSEGILATIIDRAIQIDVEIQVELEELEEHSASQDQEVFDIDPFDTVVGQEGDESDSDDEGDDEGDNFSDLSSDADGEVADDDIPPQDVPTNFQHVQSMVDKLDSILKNVFDYFNRSQVNTTSVPVTLPGTPSSRSDSGSSTPDIIRPPSPTILEDGKMLRRQQFHALLSIFDRTILRTFKSRYTQFLVFWYSSLDPEFSDLFQGMLVSKSLLEEDQPAVTRAAAASYIASFVSRAQFVDRESTRRVVACLCNFLRNRLDILDAVTNAGATPPSMAHHSVFYAVAQAVFLIFCFRWRDLLEDQDDVDEFAAAAAPAKKWMVELQILQRVVTSELNPLKICSANVVMQFARVAQATDFIYCYSIMESNRRSEYAPKPPTPTLLGQSMHSELNAFFPFDPYRLPRSGSYIQAVYREWSSVAIDDDEDEDEDEEQEDEGEEDDVDKGTGRSQIPAQRIIVNGVRKEGEQDDADGLGESFGGMSISPRLASAMSVSVS</sequence>
<evidence type="ECO:0008006" key="5">
    <source>
        <dbReference type="Google" id="ProtNLM"/>
    </source>
</evidence>
<dbReference type="GeneID" id="36334009"/>
<dbReference type="Pfam" id="PF05327">
    <property type="entry name" value="RRN3"/>
    <property type="match status" value="1"/>
</dbReference>
<feature type="compositionally biased region" description="Acidic residues" evidence="2">
    <location>
        <begin position="739"/>
        <end position="760"/>
    </location>
</feature>
<feature type="region of interest" description="Disordered" evidence="2">
    <location>
        <begin position="441"/>
        <end position="471"/>
    </location>
</feature>
<dbReference type="GO" id="GO:0005634">
    <property type="term" value="C:nucleus"/>
    <property type="evidence" value="ECO:0007669"/>
    <property type="project" value="TreeGrafter"/>
</dbReference>
<dbReference type="InterPro" id="IPR007991">
    <property type="entry name" value="RNA_pol_I_trans_ini_fac_RRN3"/>
</dbReference>
<accession>A0A1X6MSN7</accession>
<feature type="region of interest" description="Disordered" evidence="2">
    <location>
        <begin position="737"/>
        <end position="799"/>
    </location>
</feature>
<gene>
    <name evidence="3" type="ORF">POSPLADRAFT_1184147</name>
</gene>
<feature type="region of interest" description="Disordered" evidence="2">
    <location>
        <begin position="365"/>
        <end position="410"/>
    </location>
</feature>
<evidence type="ECO:0000313" key="3">
    <source>
        <dbReference type="EMBL" id="OSX59411.1"/>
    </source>
</evidence>
<dbReference type="RefSeq" id="XP_024336205.1">
    <property type="nucleotide sequence ID" value="XM_024489060.1"/>
</dbReference>
<comment type="similarity">
    <text evidence="1">Belongs to the RRN3 family.</text>
</comment>
<dbReference type="InterPro" id="IPR016024">
    <property type="entry name" value="ARM-type_fold"/>
</dbReference>
<keyword evidence="4" id="KW-1185">Reference proteome</keyword>
<dbReference type="SUPFAM" id="SSF48371">
    <property type="entry name" value="ARM repeat"/>
    <property type="match status" value="1"/>
</dbReference>
<dbReference type="EMBL" id="KZ110602">
    <property type="protein sequence ID" value="OSX59411.1"/>
    <property type="molecule type" value="Genomic_DNA"/>
</dbReference>
<dbReference type="GO" id="GO:0006361">
    <property type="term" value="P:transcription initiation at RNA polymerase I promoter"/>
    <property type="evidence" value="ECO:0007669"/>
    <property type="project" value="InterPro"/>
</dbReference>
<name>A0A1X6MSN7_9APHY</name>
<reference evidence="3 4" key="1">
    <citation type="submission" date="2017-04" db="EMBL/GenBank/DDBJ databases">
        <title>Genome Sequence of the Model Brown-Rot Fungus Postia placenta SB12.</title>
        <authorList>
            <consortium name="DOE Joint Genome Institute"/>
            <person name="Gaskell J."/>
            <person name="Kersten P."/>
            <person name="Larrondo L.F."/>
            <person name="Canessa P."/>
            <person name="Martinez D."/>
            <person name="Hibbett D."/>
            <person name="Schmoll M."/>
            <person name="Kubicek C.P."/>
            <person name="Martinez A.T."/>
            <person name="Yadav J."/>
            <person name="Master E."/>
            <person name="Magnuson J.K."/>
            <person name="James T."/>
            <person name="Yaver D."/>
            <person name="Berka R."/>
            <person name="Labutti K."/>
            <person name="Lipzen A."/>
            <person name="Aerts A."/>
            <person name="Barry K."/>
            <person name="Henrissat B."/>
            <person name="Blanchette R."/>
            <person name="Grigoriev I."/>
            <person name="Cullen D."/>
        </authorList>
    </citation>
    <scope>NUCLEOTIDE SEQUENCE [LARGE SCALE GENOMIC DNA]</scope>
    <source>
        <strain evidence="3 4">MAD-698-R-SB12</strain>
    </source>
</reference>
<evidence type="ECO:0000256" key="1">
    <source>
        <dbReference type="ARBA" id="ARBA00010098"/>
    </source>
</evidence>